<dbReference type="EMBL" id="BMAU01021256">
    <property type="protein sequence ID" value="GFY05930.1"/>
    <property type="molecule type" value="Genomic_DNA"/>
</dbReference>
<keyword evidence="3" id="KW-1185">Reference proteome</keyword>
<sequence>MNCTTCSSEEIKIKSDAKKPSKPSKQMLVAAAYVIAQPKPTDEGFSDPFKQIRCDDDRVLCHEILHSSRQYLMYKRFQVDREEEIPGTQVRGAWRQNNRFTESSPPPSPGYVAWR</sequence>
<dbReference type="Proteomes" id="UP000887159">
    <property type="component" value="Unassembled WGS sequence"/>
</dbReference>
<protein>
    <submittedName>
        <fullName evidence="2">Uncharacterized protein</fullName>
    </submittedName>
</protein>
<organism evidence="2 3">
    <name type="scientific">Trichonephila clavipes</name>
    <name type="common">Golden silk orbweaver</name>
    <name type="synonym">Nephila clavipes</name>
    <dbReference type="NCBI Taxonomy" id="2585209"/>
    <lineage>
        <taxon>Eukaryota</taxon>
        <taxon>Metazoa</taxon>
        <taxon>Ecdysozoa</taxon>
        <taxon>Arthropoda</taxon>
        <taxon>Chelicerata</taxon>
        <taxon>Arachnida</taxon>
        <taxon>Araneae</taxon>
        <taxon>Araneomorphae</taxon>
        <taxon>Entelegynae</taxon>
        <taxon>Araneoidea</taxon>
        <taxon>Nephilidae</taxon>
        <taxon>Trichonephila</taxon>
    </lineage>
</organism>
<proteinExistence type="predicted"/>
<evidence type="ECO:0000256" key="1">
    <source>
        <dbReference type="SAM" id="MobiDB-lite"/>
    </source>
</evidence>
<reference evidence="2" key="1">
    <citation type="submission" date="2020-08" db="EMBL/GenBank/DDBJ databases">
        <title>Multicomponent nature underlies the extraordinary mechanical properties of spider dragline silk.</title>
        <authorList>
            <person name="Kono N."/>
            <person name="Nakamura H."/>
            <person name="Mori M."/>
            <person name="Yoshida Y."/>
            <person name="Ohtoshi R."/>
            <person name="Malay A.D."/>
            <person name="Moran D.A.P."/>
            <person name="Tomita M."/>
            <person name="Numata K."/>
            <person name="Arakawa K."/>
        </authorList>
    </citation>
    <scope>NUCLEOTIDE SEQUENCE</scope>
</reference>
<name>A0A8X6VH78_TRICX</name>
<feature type="region of interest" description="Disordered" evidence="1">
    <location>
        <begin position="96"/>
        <end position="115"/>
    </location>
</feature>
<comment type="caution">
    <text evidence="2">The sequence shown here is derived from an EMBL/GenBank/DDBJ whole genome shotgun (WGS) entry which is preliminary data.</text>
</comment>
<evidence type="ECO:0000313" key="2">
    <source>
        <dbReference type="EMBL" id="GFY05930.1"/>
    </source>
</evidence>
<feature type="compositionally biased region" description="Basic and acidic residues" evidence="1">
    <location>
        <begin position="9"/>
        <end position="19"/>
    </location>
</feature>
<feature type="region of interest" description="Disordered" evidence="1">
    <location>
        <begin position="1"/>
        <end position="21"/>
    </location>
</feature>
<evidence type="ECO:0000313" key="3">
    <source>
        <dbReference type="Proteomes" id="UP000887159"/>
    </source>
</evidence>
<dbReference type="AlphaFoldDB" id="A0A8X6VH78"/>
<accession>A0A8X6VH78</accession>
<gene>
    <name evidence="2" type="ORF">TNCV_3862361</name>
</gene>